<dbReference type="PROSITE" id="PS50181">
    <property type="entry name" value="FBOX"/>
    <property type="match status" value="1"/>
</dbReference>
<protein>
    <recommendedName>
        <fullName evidence="1">F-box domain-containing protein</fullName>
    </recommendedName>
</protein>
<dbReference type="Gene3D" id="1.20.1280.50">
    <property type="match status" value="1"/>
</dbReference>
<evidence type="ECO:0000313" key="3">
    <source>
        <dbReference type="Proteomes" id="UP001630127"/>
    </source>
</evidence>
<dbReference type="EMBL" id="JBJUIK010000004">
    <property type="protein sequence ID" value="KAL3528751.1"/>
    <property type="molecule type" value="Genomic_DNA"/>
</dbReference>
<dbReference type="Proteomes" id="UP001630127">
    <property type="component" value="Unassembled WGS sequence"/>
</dbReference>
<dbReference type="Pfam" id="PF00646">
    <property type="entry name" value="F-box"/>
    <property type="match status" value="1"/>
</dbReference>
<comment type="caution">
    <text evidence="2">The sequence shown here is derived from an EMBL/GenBank/DDBJ whole genome shotgun (WGS) entry which is preliminary data.</text>
</comment>
<dbReference type="PANTHER" id="PTHR31293">
    <property type="entry name" value="RNI-LIKE SUPERFAMILY PROTEIN"/>
    <property type="match status" value="1"/>
</dbReference>
<dbReference type="InterPro" id="IPR036047">
    <property type="entry name" value="F-box-like_dom_sf"/>
</dbReference>
<dbReference type="SMART" id="SM00256">
    <property type="entry name" value="FBOX"/>
    <property type="match status" value="1"/>
</dbReference>
<dbReference type="InterPro" id="IPR001810">
    <property type="entry name" value="F-box_dom"/>
</dbReference>
<feature type="domain" description="F-box" evidence="1">
    <location>
        <begin position="1"/>
        <end position="34"/>
    </location>
</feature>
<gene>
    <name evidence="2" type="ORF">ACH5RR_008073</name>
</gene>
<proteinExistence type="predicted"/>
<evidence type="ECO:0000259" key="1">
    <source>
        <dbReference type="PROSITE" id="PS50181"/>
    </source>
</evidence>
<name>A0ABD3AAB6_9GENT</name>
<dbReference type="SUPFAM" id="SSF81383">
    <property type="entry name" value="F-box domain"/>
    <property type="match status" value="1"/>
</dbReference>
<dbReference type="PANTHER" id="PTHR31293:SF12">
    <property type="entry name" value="RNI-LIKE SUPERFAMILY PROTEIN"/>
    <property type="match status" value="1"/>
</dbReference>
<dbReference type="AlphaFoldDB" id="A0ABD3AAB6"/>
<sequence length="149" mass="17647">MDRLPDEILMVILSRLTFKDAFRTSVVSRRWRYLWRFISGIIELDFDQWIGNCHSPRRYNKAVSFLSGVDQVVKLHQGLSVDKFIVRCVHNYSPDRICRCIRFAMQKEVRVFELNMPPFQNFPDLENPRKLSSGVNFSFGMFLSYRSLS</sequence>
<organism evidence="2 3">
    <name type="scientific">Cinchona calisaya</name>
    <dbReference type="NCBI Taxonomy" id="153742"/>
    <lineage>
        <taxon>Eukaryota</taxon>
        <taxon>Viridiplantae</taxon>
        <taxon>Streptophyta</taxon>
        <taxon>Embryophyta</taxon>
        <taxon>Tracheophyta</taxon>
        <taxon>Spermatophyta</taxon>
        <taxon>Magnoliopsida</taxon>
        <taxon>eudicotyledons</taxon>
        <taxon>Gunneridae</taxon>
        <taxon>Pentapetalae</taxon>
        <taxon>asterids</taxon>
        <taxon>lamiids</taxon>
        <taxon>Gentianales</taxon>
        <taxon>Rubiaceae</taxon>
        <taxon>Cinchonoideae</taxon>
        <taxon>Cinchoneae</taxon>
        <taxon>Cinchona</taxon>
    </lineage>
</organism>
<dbReference type="InterPro" id="IPR053781">
    <property type="entry name" value="F-box_AtFBL13-like"/>
</dbReference>
<accession>A0ABD3AAB6</accession>
<evidence type="ECO:0000313" key="2">
    <source>
        <dbReference type="EMBL" id="KAL3528751.1"/>
    </source>
</evidence>
<keyword evidence="3" id="KW-1185">Reference proteome</keyword>
<reference evidence="2 3" key="1">
    <citation type="submission" date="2024-11" db="EMBL/GenBank/DDBJ databases">
        <title>A near-complete genome assembly of Cinchona calisaya.</title>
        <authorList>
            <person name="Lian D.C."/>
            <person name="Zhao X.W."/>
            <person name="Wei L."/>
        </authorList>
    </citation>
    <scope>NUCLEOTIDE SEQUENCE [LARGE SCALE GENOMIC DNA]</scope>
    <source>
        <tissue evidence="2">Nenye</tissue>
    </source>
</reference>
<dbReference type="CDD" id="cd22160">
    <property type="entry name" value="F-box_AtFBL13-like"/>
    <property type="match status" value="1"/>
</dbReference>
<dbReference type="InterPro" id="IPR055294">
    <property type="entry name" value="FBL60-like"/>
</dbReference>